<gene>
    <name evidence="3" type="ORF">UCRPA7_2570</name>
</gene>
<dbReference type="PANTHER" id="PTHR42909">
    <property type="entry name" value="ZGC:136858"/>
    <property type="match status" value="1"/>
</dbReference>
<dbReference type="GO" id="GO:0046872">
    <property type="term" value="F:metal ion binding"/>
    <property type="evidence" value="ECO:0007669"/>
    <property type="project" value="UniProtKB-KW"/>
</dbReference>
<dbReference type="InterPro" id="IPR011611">
    <property type="entry name" value="PfkB_dom"/>
</dbReference>
<keyword evidence="4" id="KW-1185">Reference proteome</keyword>
<dbReference type="RefSeq" id="XP_007913328.1">
    <property type="nucleotide sequence ID" value="XM_007915137.1"/>
</dbReference>
<dbReference type="AlphaFoldDB" id="R8BRI0"/>
<keyword evidence="1" id="KW-0479">Metal-binding</keyword>
<dbReference type="GO" id="GO:0004730">
    <property type="term" value="F:pseudouridylate synthase activity"/>
    <property type="evidence" value="ECO:0007669"/>
    <property type="project" value="TreeGrafter"/>
</dbReference>
<sequence length="331" mass="35975">MVGDDIAGATILSTLEGTGLDTSCIRKLGHEYHTARTAQYVAVNDAEKNLVMAMADMAILTNHSFPAYWASAVEAAKPKWLVVDGNWAEKDIHAWIRTARQNGARVAFEPVSNVKAARLFAKGNDYLGVFPHAAVDIASPNQYELAAMYAAAKENGYLDSARWFEVIDSFGITDGARDRFVKLTSADMTNAGIPVQTIQLLPFIPTLITKIGANGALLTMLLKKDDPRLYDHEHERYILTRTTNDNPDVGGVYMRLFPPVERVKDVVSVNGVGDTFLGTMIAGLAQGGRVENLVDIAQRAAVLTLKSHQSVSPDLGTLEGELMLAARQSQS</sequence>
<reference evidence="4" key="1">
    <citation type="journal article" date="2013" name="Genome Announc.">
        <title>Draft genome sequence of the ascomycete Phaeoacremonium aleophilum strain UCR-PA7, a causal agent of the esca disease complex in grapevines.</title>
        <authorList>
            <person name="Blanco-Ulate B."/>
            <person name="Rolshausen P."/>
            <person name="Cantu D."/>
        </authorList>
    </citation>
    <scope>NUCLEOTIDE SEQUENCE [LARGE SCALE GENOMIC DNA]</scope>
    <source>
        <strain evidence="4">UCR-PA7</strain>
    </source>
</reference>
<evidence type="ECO:0000259" key="2">
    <source>
        <dbReference type="Pfam" id="PF00294"/>
    </source>
</evidence>
<name>R8BRI0_PHAM7</name>
<dbReference type="Proteomes" id="UP000014074">
    <property type="component" value="Unassembled WGS sequence"/>
</dbReference>
<protein>
    <recommendedName>
        <fullName evidence="2">Carbohydrate kinase PfkB domain-containing protein</fullName>
    </recommendedName>
</protein>
<evidence type="ECO:0000313" key="3">
    <source>
        <dbReference type="EMBL" id="EOO01934.1"/>
    </source>
</evidence>
<dbReference type="HOGENOM" id="CLU_056966_0_0_1"/>
<dbReference type="GeneID" id="19322833"/>
<accession>R8BRI0</accession>
<dbReference type="Pfam" id="PF00294">
    <property type="entry name" value="PfkB"/>
    <property type="match status" value="2"/>
</dbReference>
<dbReference type="KEGG" id="tmn:UCRPA7_2570"/>
<dbReference type="GO" id="GO:0016798">
    <property type="term" value="F:hydrolase activity, acting on glycosyl bonds"/>
    <property type="evidence" value="ECO:0007669"/>
    <property type="project" value="TreeGrafter"/>
</dbReference>
<dbReference type="eggNOG" id="KOG3009">
    <property type="taxonomic scope" value="Eukaryota"/>
</dbReference>
<organism evidence="3 4">
    <name type="scientific">Phaeoacremonium minimum (strain UCR-PA7)</name>
    <name type="common">Esca disease fungus</name>
    <name type="synonym">Togninia minima</name>
    <dbReference type="NCBI Taxonomy" id="1286976"/>
    <lineage>
        <taxon>Eukaryota</taxon>
        <taxon>Fungi</taxon>
        <taxon>Dikarya</taxon>
        <taxon>Ascomycota</taxon>
        <taxon>Pezizomycotina</taxon>
        <taxon>Sordariomycetes</taxon>
        <taxon>Sordariomycetidae</taxon>
        <taxon>Togniniales</taxon>
        <taxon>Togniniaceae</taxon>
        <taxon>Phaeoacremonium</taxon>
    </lineage>
</organism>
<feature type="domain" description="Carbohydrate kinase PfkB" evidence="2">
    <location>
        <begin position="2"/>
        <end position="181"/>
    </location>
</feature>
<dbReference type="PANTHER" id="PTHR42909:SF1">
    <property type="entry name" value="CARBOHYDRATE KINASE PFKB DOMAIN-CONTAINING PROTEIN"/>
    <property type="match status" value="1"/>
</dbReference>
<dbReference type="SUPFAM" id="SSF53613">
    <property type="entry name" value="Ribokinase-like"/>
    <property type="match status" value="1"/>
</dbReference>
<dbReference type="GO" id="GO:0005737">
    <property type="term" value="C:cytoplasm"/>
    <property type="evidence" value="ECO:0007669"/>
    <property type="project" value="TreeGrafter"/>
</dbReference>
<dbReference type="OrthoDB" id="198885at2759"/>
<evidence type="ECO:0000256" key="1">
    <source>
        <dbReference type="ARBA" id="ARBA00022723"/>
    </source>
</evidence>
<feature type="domain" description="Carbohydrate kinase PfkB" evidence="2">
    <location>
        <begin position="260"/>
        <end position="312"/>
    </location>
</feature>
<dbReference type="InterPro" id="IPR029056">
    <property type="entry name" value="Ribokinase-like"/>
</dbReference>
<dbReference type="EMBL" id="KB932943">
    <property type="protein sequence ID" value="EOO01934.1"/>
    <property type="molecule type" value="Genomic_DNA"/>
</dbReference>
<dbReference type="Gene3D" id="3.40.1190.20">
    <property type="match status" value="1"/>
</dbReference>
<proteinExistence type="predicted"/>
<evidence type="ECO:0000313" key="4">
    <source>
        <dbReference type="Proteomes" id="UP000014074"/>
    </source>
</evidence>